<name>A0ABR4A6J1_9LECA</name>
<dbReference type="Proteomes" id="UP001590950">
    <property type="component" value="Unassembled WGS sequence"/>
</dbReference>
<dbReference type="EMBL" id="JBEFKJ010000023">
    <property type="protein sequence ID" value="KAL2040007.1"/>
    <property type="molecule type" value="Genomic_DNA"/>
</dbReference>
<accession>A0ABR4A6J1</accession>
<protein>
    <submittedName>
        <fullName evidence="1">Uncharacterized protein</fullName>
    </submittedName>
</protein>
<evidence type="ECO:0000313" key="1">
    <source>
        <dbReference type="EMBL" id="KAL2040007.1"/>
    </source>
</evidence>
<organism evidence="1 2">
    <name type="scientific">Stereocaulon virgatum</name>
    <dbReference type="NCBI Taxonomy" id="373712"/>
    <lineage>
        <taxon>Eukaryota</taxon>
        <taxon>Fungi</taxon>
        <taxon>Dikarya</taxon>
        <taxon>Ascomycota</taxon>
        <taxon>Pezizomycotina</taxon>
        <taxon>Lecanoromycetes</taxon>
        <taxon>OSLEUM clade</taxon>
        <taxon>Lecanoromycetidae</taxon>
        <taxon>Lecanorales</taxon>
        <taxon>Lecanorineae</taxon>
        <taxon>Stereocaulaceae</taxon>
        <taxon>Stereocaulon</taxon>
    </lineage>
</organism>
<sequence>MPKCLAILAQQKDMNGDRPLEQPSSAQVRGGYGTLVALAPELRHIIYRQLIVKGHVRILGASQAINKEASEFIFKDGIFRMEFVTSGDSGLPSNLSQLLLENVQNVSIRVDNKIRNIFRSELYCLWPSVRRFVRRPRHLRITQQLELLRPFAGSGIYRKACCVIFEVCVESWKMVAEEMLEVLRSFVGFEEVVIEIRMRGDLDNSVYKFEVSHEADLRPPPGCHLCQEAAAVVRMYRGMNVVRNFLVPTLGQVTSTLVEKKTTAEVIMRQRYSPRKHLETVVVEDSVRFWADWCADSWLHGRTLPITETSR</sequence>
<keyword evidence="2" id="KW-1185">Reference proteome</keyword>
<gene>
    <name evidence="1" type="ORF">N7G274_007410</name>
</gene>
<evidence type="ECO:0000313" key="2">
    <source>
        <dbReference type="Proteomes" id="UP001590950"/>
    </source>
</evidence>
<proteinExistence type="predicted"/>
<comment type="caution">
    <text evidence="1">The sequence shown here is derived from an EMBL/GenBank/DDBJ whole genome shotgun (WGS) entry which is preliminary data.</text>
</comment>
<reference evidence="1 2" key="1">
    <citation type="submission" date="2024-09" db="EMBL/GenBank/DDBJ databases">
        <title>Rethinking Asexuality: The Enigmatic Case of Functional Sexual Genes in Lepraria (Stereocaulaceae).</title>
        <authorList>
            <person name="Doellman M."/>
            <person name="Sun Y."/>
            <person name="Barcenas-Pena A."/>
            <person name="Lumbsch H.T."/>
            <person name="Grewe F."/>
        </authorList>
    </citation>
    <scope>NUCLEOTIDE SEQUENCE [LARGE SCALE GENOMIC DNA]</scope>
    <source>
        <strain evidence="1 2">Mercado 3170</strain>
    </source>
</reference>